<proteinExistence type="predicted"/>
<name>A0A172XYK0_9FLAO</name>
<dbReference type="RefSeq" id="WP_066750472.1">
    <property type="nucleotide sequence ID" value="NZ_CP015199.1"/>
</dbReference>
<organism evidence="3 4">
    <name type="scientific">Chryseobacterium glaciei</name>
    <dbReference type="NCBI Taxonomy" id="1685010"/>
    <lineage>
        <taxon>Bacteria</taxon>
        <taxon>Pseudomonadati</taxon>
        <taxon>Bacteroidota</taxon>
        <taxon>Flavobacteriia</taxon>
        <taxon>Flavobacteriales</taxon>
        <taxon>Weeksellaceae</taxon>
        <taxon>Chryseobacterium group</taxon>
        <taxon>Chryseobacterium</taxon>
    </lineage>
</organism>
<dbReference type="Pfam" id="PF12762">
    <property type="entry name" value="DDE_Tnp_IS1595"/>
    <property type="match status" value="1"/>
</dbReference>
<dbReference type="PANTHER" id="PTHR47163">
    <property type="entry name" value="DDE_TNP_IS1595 DOMAIN-CONTAINING PROTEIN"/>
    <property type="match status" value="1"/>
</dbReference>
<dbReference type="OrthoDB" id="9783459at2"/>
<dbReference type="Proteomes" id="UP000077824">
    <property type="component" value="Chromosome"/>
</dbReference>
<dbReference type="SMART" id="SM01126">
    <property type="entry name" value="DDE_Tnp_IS1595"/>
    <property type="match status" value="1"/>
</dbReference>
<keyword evidence="4" id="KW-1185">Reference proteome</keyword>
<dbReference type="KEGG" id="chh:A0O34_01515"/>
<dbReference type="InterPro" id="IPR024445">
    <property type="entry name" value="Tnp_ISXO2-like"/>
</dbReference>
<reference evidence="3 4" key="1">
    <citation type="submission" date="2016-04" db="EMBL/GenBank/DDBJ databases">
        <title>Complete Genome Sequence of Chryseobacterium sp. IHBB 10212.</title>
        <authorList>
            <person name="Pal M."/>
            <person name="Swarnkar M.K."/>
            <person name="Kaushal K."/>
            <person name="Chhibber S."/>
            <person name="Singh A.K."/>
            <person name="Gulati A."/>
        </authorList>
    </citation>
    <scope>NUCLEOTIDE SEQUENCE [LARGE SCALE GENOMIC DNA]</scope>
    <source>
        <strain evidence="3 4">IHBB 10212</strain>
    </source>
</reference>
<protein>
    <recommendedName>
        <fullName evidence="1">ISXO2-like transposase domain-containing protein</fullName>
    </recommendedName>
</protein>
<dbReference type="AlphaFoldDB" id="A0A172XYK0"/>
<dbReference type="EMBL" id="CP015199">
    <property type="protein sequence ID" value="ANF49311.1"/>
    <property type="molecule type" value="Genomic_DNA"/>
</dbReference>
<evidence type="ECO:0000313" key="3">
    <source>
        <dbReference type="EMBL" id="ANF52068.1"/>
    </source>
</evidence>
<evidence type="ECO:0000313" key="4">
    <source>
        <dbReference type="Proteomes" id="UP000077824"/>
    </source>
</evidence>
<dbReference type="STRING" id="1685010.A0O34_01515"/>
<dbReference type="InterPro" id="IPR053164">
    <property type="entry name" value="IS1016-like_transposase"/>
</dbReference>
<dbReference type="NCBIfam" id="NF033547">
    <property type="entry name" value="transpos_IS1595"/>
    <property type="match status" value="1"/>
</dbReference>
<dbReference type="PANTHER" id="PTHR47163:SF2">
    <property type="entry name" value="SI:DKEY-17M8.2"/>
    <property type="match status" value="1"/>
</dbReference>
<gene>
    <name evidence="2" type="ORF">A0O34_01515</name>
    <name evidence="3" type="ORF">A0O34_16780</name>
</gene>
<dbReference type="KEGG" id="chh:A0O34_16780"/>
<feature type="domain" description="ISXO2-like transposase" evidence="1">
    <location>
        <begin position="131"/>
        <end position="279"/>
    </location>
</feature>
<dbReference type="EMBL" id="CP015199">
    <property type="protein sequence ID" value="ANF52068.1"/>
    <property type="molecule type" value="Genomic_DNA"/>
</dbReference>
<accession>A0A172XYK0</accession>
<evidence type="ECO:0000259" key="1">
    <source>
        <dbReference type="SMART" id="SM01126"/>
    </source>
</evidence>
<evidence type="ECO:0000313" key="2">
    <source>
        <dbReference type="EMBL" id="ANF49311.1"/>
    </source>
</evidence>
<sequence>MNIFNGLKIRSLKELILTFSDEQKCINFLEEIFWNGNPVSPFDKTSKVYKCKNNKYKCKNTGKYFTIRNIGLFKNSNLKLQDWFIAIWLFTSHKGGLSSKQLERDLNLTQKTTWFILKRLRACSAFENNHLLSGEVEIDETYVGGKNKNRHADKKVKHSQGRSFKDKVPVLGLIQRGGKVVARVVPTVSRYDLEPFIFRTVNLYDNVFTDEWTAYKNLHKYYNHLIVNHGKKEYVNGNASTNCIENFWTRVKGAIIGVYRVTSKKHLQLYINEFVFKHNTREMSPSEKFMHMISNIKGCNLTYEKLKAK</sequence>